<reference evidence="11 12" key="1">
    <citation type="submission" date="2021-03" db="EMBL/GenBank/DDBJ databases">
        <title>The complete genome sequence of Acetobacter suratthaniensis TBRC 1719.</title>
        <authorList>
            <person name="Charoenyingcharoen P."/>
            <person name="Yukphan P."/>
        </authorList>
    </citation>
    <scope>NUCLEOTIDE SEQUENCE [LARGE SCALE GENOMIC DNA]</scope>
    <source>
        <strain evidence="11 12">TBRC 1719</strain>
    </source>
</reference>
<keyword evidence="12" id="KW-1185">Reference proteome</keyword>
<evidence type="ECO:0000256" key="1">
    <source>
        <dbReference type="ARBA" id="ARBA00004477"/>
    </source>
</evidence>
<evidence type="ECO:0000313" key="12">
    <source>
        <dbReference type="Proteomes" id="UP000664399"/>
    </source>
</evidence>
<evidence type="ECO:0000256" key="7">
    <source>
        <dbReference type="ARBA" id="ARBA00022824"/>
    </source>
</evidence>
<evidence type="ECO:0000256" key="8">
    <source>
        <dbReference type="ARBA" id="ARBA00022989"/>
    </source>
</evidence>
<keyword evidence="9 10" id="KW-0472">Membrane</keyword>
<gene>
    <name evidence="11" type="ORF">J2D75_01330</name>
</gene>
<keyword evidence="5" id="KW-0808">Transferase</keyword>
<dbReference type="Proteomes" id="UP000664399">
    <property type="component" value="Unassembled WGS sequence"/>
</dbReference>
<sequence>MKIKKMQDFFGKAQKSNLHFFCALVLMCGLSLAVQAIISLPWGGMVAASCRWDCFWYQDIVQNGYPVLPRLYDDFRPAQASWAFFPLYPLLTIFTQKLLHLDGTASALLINILLWPVLIVLCWTDLFLRKIEVNKIYFALFFIIYPFNIWYYAQYSEALYGTLLMAAIVFLRKNRPDITALLCAFLAIARPTGFIMGACIAVWWLFHKAENSLVLNGLSVRERVTNSLLILASSGAGLSVYVLYLFHTMGDGLAFAHVEVAWGKEFHFFVYNIIHSFTLKGHLSSIYCIAIIFTVWKMYRPGWSLNLLLAGVTAILSISAGLVSIERYFFGNPLVIEFLAYIALSQRPPVRMGILGGLAIMRIAASFIWYSNSGWLL</sequence>
<evidence type="ECO:0000256" key="9">
    <source>
        <dbReference type="ARBA" id="ARBA00023136"/>
    </source>
</evidence>
<organism evidence="11 12">
    <name type="scientific">Acetobacter suratthaniensis</name>
    <dbReference type="NCBI Taxonomy" id="1502841"/>
    <lineage>
        <taxon>Bacteria</taxon>
        <taxon>Pseudomonadati</taxon>
        <taxon>Pseudomonadota</taxon>
        <taxon>Alphaproteobacteria</taxon>
        <taxon>Acetobacterales</taxon>
        <taxon>Acetobacteraceae</taxon>
        <taxon>Acetobacter</taxon>
    </lineage>
</organism>
<feature type="transmembrane region" description="Helical" evidence="10">
    <location>
        <begin position="136"/>
        <end position="153"/>
    </location>
</feature>
<evidence type="ECO:0000256" key="4">
    <source>
        <dbReference type="ARBA" id="ARBA00022676"/>
    </source>
</evidence>
<proteinExistence type="predicted"/>
<evidence type="ECO:0000313" key="11">
    <source>
        <dbReference type="EMBL" id="MBO1327116.1"/>
    </source>
</evidence>
<dbReference type="RefSeq" id="WP_207851997.1">
    <property type="nucleotide sequence ID" value="NZ_JAFVMG010000001.1"/>
</dbReference>
<dbReference type="EMBL" id="JAFVMG010000001">
    <property type="protein sequence ID" value="MBO1327116.1"/>
    <property type="molecule type" value="Genomic_DNA"/>
</dbReference>
<feature type="transmembrane region" description="Helical" evidence="10">
    <location>
        <begin position="227"/>
        <end position="246"/>
    </location>
</feature>
<accession>A0ABS3LHP8</accession>
<dbReference type="PANTHER" id="PTHR12468:SF2">
    <property type="entry name" value="GPI MANNOSYLTRANSFERASE 2"/>
    <property type="match status" value="1"/>
</dbReference>
<keyword evidence="7" id="KW-0256">Endoplasmic reticulum</keyword>
<keyword evidence="8 10" id="KW-1133">Transmembrane helix</keyword>
<name>A0ABS3LHP8_9PROT</name>
<evidence type="ECO:0000256" key="6">
    <source>
        <dbReference type="ARBA" id="ARBA00022692"/>
    </source>
</evidence>
<feature type="transmembrane region" description="Helical" evidence="10">
    <location>
        <begin position="178"/>
        <end position="206"/>
    </location>
</feature>
<dbReference type="PANTHER" id="PTHR12468">
    <property type="entry name" value="GPI MANNOSYLTRANSFERASE 2"/>
    <property type="match status" value="1"/>
</dbReference>
<feature type="transmembrane region" description="Helical" evidence="10">
    <location>
        <begin position="303"/>
        <end position="322"/>
    </location>
</feature>
<evidence type="ECO:0000256" key="3">
    <source>
        <dbReference type="ARBA" id="ARBA00022502"/>
    </source>
</evidence>
<keyword evidence="6 10" id="KW-0812">Transmembrane</keyword>
<keyword evidence="3" id="KW-0337">GPI-anchor biosynthesis</keyword>
<comment type="pathway">
    <text evidence="2">Glycolipid biosynthesis; glycosylphosphatidylinositol-anchor biosynthesis.</text>
</comment>
<feature type="transmembrane region" description="Helical" evidence="10">
    <location>
        <begin position="105"/>
        <end position="124"/>
    </location>
</feature>
<evidence type="ECO:0000256" key="2">
    <source>
        <dbReference type="ARBA" id="ARBA00004687"/>
    </source>
</evidence>
<feature type="transmembrane region" description="Helical" evidence="10">
    <location>
        <begin position="352"/>
        <end position="370"/>
    </location>
</feature>
<protein>
    <recommendedName>
        <fullName evidence="13">Glycosyltransferase RgtA/B/C/D-like domain-containing protein</fullName>
    </recommendedName>
</protein>
<feature type="transmembrane region" description="Helical" evidence="10">
    <location>
        <begin position="266"/>
        <end position="296"/>
    </location>
</feature>
<evidence type="ECO:0000256" key="5">
    <source>
        <dbReference type="ARBA" id="ARBA00022679"/>
    </source>
</evidence>
<comment type="subcellular location">
    <subcellularLocation>
        <location evidence="1">Endoplasmic reticulum membrane</location>
        <topology evidence="1">Multi-pass membrane protein</topology>
    </subcellularLocation>
</comment>
<evidence type="ECO:0000256" key="10">
    <source>
        <dbReference type="SAM" id="Phobius"/>
    </source>
</evidence>
<dbReference type="InterPro" id="IPR007315">
    <property type="entry name" value="PIG-V/Gpi18"/>
</dbReference>
<keyword evidence="4" id="KW-0328">Glycosyltransferase</keyword>
<evidence type="ECO:0008006" key="13">
    <source>
        <dbReference type="Google" id="ProtNLM"/>
    </source>
</evidence>
<comment type="caution">
    <text evidence="11">The sequence shown here is derived from an EMBL/GenBank/DDBJ whole genome shotgun (WGS) entry which is preliminary data.</text>
</comment>